<dbReference type="PANTHER" id="PTHR23086">
    <property type="entry name" value="PHOSPHATIDYLINOSITOL-4-PHOSPHATE 5-KINASE"/>
    <property type="match status" value="1"/>
</dbReference>
<dbReference type="InterPro" id="IPR027484">
    <property type="entry name" value="PInositol-4-P-5-kinase_N"/>
</dbReference>
<keyword evidence="1" id="KW-0418">Kinase</keyword>
<dbReference type="GO" id="GO:0005524">
    <property type="term" value="F:ATP binding"/>
    <property type="evidence" value="ECO:0007669"/>
    <property type="project" value="UniProtKB-UniRule"/>
</dbReference>
<dbReference type="GO" id="GO:0046854">
    <property type="term" value="P:phosphatidylinositol phosphate biosynthetic process"/>
    <property type="evidence" value="ECO:0007669"/>
    <property type="project" value="TreeGrafter"/>
</dbReference>
<evidence type="ECO:0000313" key="5">
    <source>
        <dbReference type="Proteomes" id="UP000193920"/>
    </source>
</evidence>
<evidence type="ECO:0000259" key="3">
    <source>
        <dbReference type="PROSITE" id="PS51455"/>
    </source>
</evidence>
<protein>
    <submittedName>
        <fullName evidence="4">SAICAR synthase-like protein</fullName>
    </submittedName>
</protein>
<reference evidence="4 5" key="1">
    <citation type="submission" date="2016-08" db="EMBL/GenBank/DDBJ databases">
        <title>A Parts List for Fungal Cellulosomes Revealed by Comparative Genomics.</title>
        <authorList>
            <consortium name="DOE Joint Genome Institute"/>
            <person name="Haitjema C.H."/>
            <person name="Gilmore S.P."/>
            <person name="Henske J.K."/>
            <person name="Solomon K.V."/>
            <person name="De Groot R."/>
            <person name="Kuo A."/>
            <person name="Mondo S.J."/>
            <person name="Salamov A.A."/>
            <person name="Labutti K."/>
            <person name="Zhao Z."/>
            <person name="Chiniquy J."/>
            <person name="Barry K."/>
            <person name="Brewer H.M."/>
            <person name="Purvine S.O."/>
            <person name="Wright A.T."/>
            <person name="Boxma B."/>
            <person name="Van Alen T."/>
            <person name="Hackstein J.H."/>
            <person name="Baker S.E."/>
            <person name="Grigoriev I.V."/>
            <person name="O'Malley M.A."/>
        </authorList>
    </citation>
    <scope>NUCLEOTIDE SEQUENCE [LARGE SCALE GENOMIC DNA]</scope>
    <source>
        <strain evidence="4 5">G1</strain>
    </source>
</reference>
<dbReference type="OrthoDB" id="20783at2759"/>
<dbReference type="EMBL" id="MCOG01000223">
    <property type="protein sequence ID" value="ORY24332.1"/>
    <property type="molecule type" value="Genomic_DNA"/>
</dbReference>
<evidence type="ECO:0000256" key="2">
    <source>
        <dbReference type="SAM" id="MobiDB-lite"/>
    </source>
</evidence>
<dbReference type="InterPro" id="IPR002498">
    <property type="entry name" value="PInositol-4-P-4/5-kinase_core"/>
</dbReference>
<keyword evidence="1" id="KW-0808">Transferase</keyword>
<feature type="domain" description="PIPK" evidence="3">
    <location>
        <begin position="69"/>
        <end position="456"/>
    </location>
</feature>
<dbReference type="InterPro" id="IPR027483">
    <property type="entry name" value="PInositol-4-P-4/5-kinase_C_sf"/>
</dbReference>
<keyword evidence="5" id="KW-1185">Reference proteome</keyword>
<dbReference type="SMART" id="SM00330">
    <property type="entry name" value="PIPKc"/>
    <property type="match status" value="1"/>
</dbReference>
<dbReference type="AlphaFoldDB" id="A0A1Y2AP82"/>
<keyword evidence="1" id="KW-0067">ATP-binding</keyword>
<dbReference type="Gene3D" id="3.30.800.10">
    <property type="entry name" value="Phosphatidylinositol Phosphate Kinase II Beta"/>
    <property type="match status" value="1"/>
</dbReference>
<accession>A0A1Y2AP82</accession>
<dbReference type="Gene3D" id="3.30.810.10">
    <property type="entry name" value="2-Layer Sandwich"/>
    <property type="match status" value="1"/>
</dbReference>
<evidence type="ECO:0000256" key="1">
    <source>
        <dbReference type="PROSITE-ProRule" id="PRU00781"/>
    </source>
</evidence>
<dbReference type="PANTHER" id="PTHR23086:SF8">
    <property type="entry name" value="PHOSPHATIDYLINOSITOL 5-PHOSPHATE 4-KINASE, ISOFORM A"/>
    <property type="match status" value="1"/>
</dbReference>
<feature type="compositionally biased region" description="Basic and acidic residues" evidence="2">
    <location>
        <begin position="32"/>
        <end position="53"/>
    </location>
</feature>
<dbReference type="InterPro" id="IPR023610">
    <property type="entry name" value="PInositol-4/5-P-5/4-kinase"/>
</dbReference>
<dbReference type="Pfam" id="PF01504">
    <property type="entry name" value="PIP5K"/>
    <property type="match status" value="1"/>
</dbReference>
<comment type="caution">
    <text evidence="4">The sequence shown here is derived from an EMBL/GenBank/DDBJ whole genome shotgun (WGS) entry which is preliminary data.</text>
</comment>
<dbReference type="STRING" id="1754190.A0A1Y2AP82"/>
<evidence type="ECO:0000313" key="4">
    <source>
        <dbReference type="EMBL" id="ORY24332.1"/>
    </source>
</evidence>
<dbReference type="SUPFAM" id="SSF56104">
    <property type="entry name" value="SAICAR synthase-like"/>
    <property type="match status" value="1"/>
</dbReference>
<proteinExistence type="predicted"/>
<sequence length="472" mass="55347">MSEIIKVNNDIENIKPEIKNDIYEIEPEIKNEVESQNEHGETSEAQRKKEAIKRQSTLPHPLKPNVVVDENHQSYFLVFGMLTGIKTSVIEASKKKSTEITPEDFKYTEKLKIDSSGKILGEGEKYDFEFKDYAPKVFKKIREFSNINSEDYIKSISDKFMLLELSSPGKSGSFFYFSPDYRYLIKTVHYNEHRHLFKVLDKYYKYLEANPNSLIMSIYGLYRLKADGHKMYFIVMQNVYPPNKDMHRMYDLKGSTRGRFVPLPSKEKNYARTIFKDINWTDENRHLILGPKKRKLLLDQLEKDSKFLQSMGVMDYSLLVGIHQRNKGNSENIRMKLLATFVAVLATVRSKNNINKRSSVFERRMTFLPDDDEEETETKIESIFNKEDGGFISSDENDKIQNEAYYMGIIDYLAPWDFKKIVEHYFKTIFLFQRNISAVSPKKYGKRFFKFVENKIVSPSPESNLQTNKNSQ</sequence>
<dbReference type="Proteomes" id="UP000193920">
    <property type="component" value="Unassembled WGS sequence"/>
</dbReference>
<gene>
    <name evidence="4" type="ORF">LY90DRAFT_389434</name>
</gene>
<organism evidence="4 5">
    <name type="scientific">Neocallimastix californiae</name>
    <dbReference type="NCBI Taxonomy" id="1754190"/>
    <lineage>
        <taxon>Eukaryota</taxon>
        <taxon>Fungi</taxon>
        <taxon>Fungi incertae sedis</taxon>
        <taxon>Chytridiomycota</taxon>
        <taxon>Chytridiomycota incertae sedis</taxon>
        <taxon>Neocallimastigomycetes</taxon>
        <taxon>Neocallimastigales</taxon>
        <taxon>Neocallimastigaceae</taxon>
        <taxon>Neocallimastix</taxon>
    </lineage>
</organism>
<name>A0A1Y2AP82_9FUNG</name>
<keyword evidence="1" id="KW-0547">Nucleotide-binding</keyword>
<feature type="region of interest" description="Disordered" evidence="2">
    <location>
        <begin position="32"/>
        <end position="56"/>
    </location>
</feature>
<dbReference type="PROSITE" id="PS51455">
    <property type="entry name" value="PIPK"/>
    <property type="match status" value="1"/>
</dbReference>
<dbReference type="GO" id="GO:0016308">
    <property type="term" value="F:1-phosphatidylinositol-4-phosphate 5-kinase activity"/>
    <property type="evidence" value="ECO:0007669"/>
    <property type="project" value="TreeGrafter"/>
</dbReference>
<dbReference type="GO" id="GO:0005886">
    <property type="term" value="C:plasma membrane"/>
    <property type="evidence" value="ECO:0007669"/>
    <property type="project" value="TreeGrafter"/>
</dbReference>